<dbReference type="InterPro" id="IPR006225">
    <property type="entry name" value="PsdUridine_synth_RluC/D"/>
</dbReference>
<dbReference type="GO" id="GO:0015031">
    <property type="term" value="P:protein transport"/>
    <property type="evidence" value="ECO:0007669"/>
    <property type="project" value="UniProtKB-KW"/>
</dbReference>
<organism evidence="16 17">
    <name type="scientific">Rhizoctonia solani</name>
    <dbReference type="NCBI Taxonomy" id="456999"/>
    <lineage>
        <taxon>Eukaryota</taxon>
        <taxon>Fungi</taxon>
        <taxon>Dikarya</taxon>
        <taxon>Basidiomycota</taxon>
        <taxon>Agaricomycotina</taxon>
        <taxon>Agaricomycetes</taxon>
        <taxon>Cantharellales</taxon>
        <taxon>Ceratobasidiaceae</taxon>
        <taxon>Rhizoctonia</taxon>
    </lineage>
</organism>
<comment type="subcellular location">
    <subcellularLocation>
        <location evidence="1">Endoplasmic reticulum membrane</location>
        <topology evidence="1">Multi-pass membrane protein</topology>
    </subcellularLocation>
</comment>
<evidence type="ECO:0000256" key="8">
    <source>
        <dbReference type="ARBA" id="ARBA00022989"/>
    </source>
</evidence>
<feature type="transmembrane region" description="Helical" evidence="14">
    <location>
        <begin position="573"/>
        <end position="600"/>
    </location>
</feature>
<evidence type="ECO:0000313" key="16">
    <source>
        <dbReference type="EMBL" id="CAE6425854.1"/>
    </source>
</evidence>
<dbReference type="GO" id="GO:0009982">
    <property type="term" value="F:pseudouridine synthase activity"/>
    <property type="evidence" value="ECO:0007669"/>
    <property type="project" value="InterPro"/>
</dbReference>
<dbReference type="GO" id="GO:0005789">
    <property type="term" value="C:endoplasmic reticulum membrane"/>
    <property type="evidence" value="ECO:0007669"/>
    <property type="project" value="UniProtKB-SubCell"/>
</dbReference>
<dbReference type="Proteomes" id="UP000663826">
    <property type="component" value="Unassembled WGS sequence"/>
</dbReference>
<dbReference type="PROSITE" id="PS50889">
    <property type="entry name" value="S4"/>
    <property type="match status" value="1"/>
</dbReference>
<dbReference type="GO" id="GO:0003723">
    <property type="term" value="F:RNA binding"/>
    <property type="evidence" value="ECO:0007669"/>
    <property type="project" value="UniProtKB-KW"/>
</dbReference>
<evidence type="ECO:0000256" key="4">
    <source>
        <dbReference type="ARBA" id="ARBA00022448"/>
    </source>
</evidence>
<evidence type="ECO:0000256" key="12">
    <source>
        <dbReference type="PROSITE-ProRule" id="PRU00182"/>
    </source>
</evidence>
<dbReference type="GO" id="GO:0006457">
    <property type="term" value="P:protein folding"/>
    <property type="evidence" value="ECO:0007669"/>
    <property type="project" value="TreeGrafter"/>
</dbReference>
<dbReference type="PANTHER" id="PTHR35329:SF2">
    <property type="entry name" value="CHITIN SYNTHASE EXPORT CHAPERONE"/>
    <property type="match status" value="1"/>
</dbReference>
<feature type="active site" evidence="11">
    <location>
        <position position="173"/>
    </location>
</feature>
<dbReference type="Pfam" id="PF12271">
    <property type="entry name" value="Chs7"/>
    <property type="match status" value="1"/>
</dbReference>
<evidence type="ECO:0000256" key="10">
    <source>
        <dbReference type="ARBA" id="ARBA00023316"/>
    </source>
</evidence>
<feature type="transmembrane region" description="Helical" evidence="14">
    <location>
        <begin position="683"/>
        <end position="703"/>
    </location>
</feature>
<keyword evidence="8 14" id="KW-1133">Transmembrane helix</keyword>
<dbReference type="CDD" id="cd02557">
    <property type="entry name" value="PseudoU_synth_ScRIB2"/>
    <property type="match status" value="1"/>
</dbReference>
<dbReference type="Gene3D" id="3.30.2350.10">
    <property type="entry name" value="Pseudouridine synthase"/>
    <property type="match status" value="1"/>
</dbReference>
<dbReference type="PROSITE" id="PS01129">
    <property type="entry name" value="PSI_RLU"/>
    <property type="match status" value="1"/>
</dbReference>
<evidence type="ECO:0000256" key="13">
    <source>
        <dbReference type="SAM" id="MobiDB-lite"/>
    </source>
</evidence>
<dbReference type="PANTHER" id="PTHR35329">
    <property type="entry name" value="CHITIN SYNTHASE EXPORT CHAPERONE"/>
    <property type="match status" value="1"/>
</dbReference>
<dbReference type="InterPro" id="IPR006145">
    <property type="entry name" value="PsdUridine_synth_RsuA/RluA"/>
</dbReference>
<feature type="transmembrane region" description="Helical" evidence="14">
    <location>
        <begin position="509"/>
        <end position="533"/>
    </location>
</feature>
<evidence type="ECO:0000256" key="14">
    <source>
        <dbReference type="SAM" id="Phobius"/>
    </source>
</evidence>
<feature type="transmembrane region" description="Helical" evidence="14">
    <location>
        <begin position="612"/>
        <end position="633"/>
    </location>
</feature>
<dbReference type="Pfam" id="PF00849">
    <property type="entry name" value="PseudoU_synth_2"/>
    <property type="match status" value="1"/>
</dbReference>
<feature type="domain" description="Pseudouridine synthase RsuA/RluA-like" evidence="15">
    <location>
        <begin position="131"/>
        <end position="278"/>
    </location>
</feature>
<evidence type="ECO:0000256" key="6">
    <source>
        <dbReference type="ARBA" id="ARBA00022824"/>
    </source>
</evidence>
<dbReference type="AlphaFoldDB" id="A0A8H3AK70"/>
<proteinExistence type="inferred from homology"/>
<evidence type="ECO:0000256" key="7">
    <source>
        <dbReference type="ARBA" id="ARBA00022927"/>
    </source>
</evidence>
<evidence type="ECO:0000256" key="5">
    <source>
        <dbReference type="ARBA" id="ARBA00022692"/>
    </source>
</evidence>
<name>A0A8H3AK70_9AGAM</name>
<comment type="similarity">
    <text evidence="2">Belongs to the CHS7 family.</text>
</comment>
<evidence type="ECO:0000256" key="2">
    <source>
        <dbReference type="ARBA" id="ARBA00009274"/>
    </source>
</evidence>
<evidence type="ECO:0000256" key="1">
    <source>
        <dbReference type="ARBA" id="ARBA00004477"/>
    </source>
</evidence>
<dbReference type="EMBL" id="CAJMWQ010000983">
    <property type="protein sequence ID" value="CAE6425854.1"/>
    <property type="molecule type" value="Genomic_DNA"/>
</dbReference>
<evidence type="ECO:0000256" key="9">
    <source>
        <dbReference type="ARBA" id="ARBA00023136"/>
    </source>
</evidence>
<feature type="transmembrane region" description="Helical" evidence="14">
    <location>
        <begin position="715"/>
        <end position="733"/>
    </location>
</feature>
<keyword evidence="4" id="KW-0813">Transport</keyword>
<feature type="transmembrane region" description="Helical" evidence="14">
    <location>
        <begin position="645"/>
        <end position="671"/>
    </location>
</feature>
<dbReference type="NCBIfam" id="TIGR00005">
    <property type="entry name" value="rluA_subfam"/>
    <property type="match status" value="1"/>
</dbReference>
<feature type="region of interest" description="Disordered" evidence="13">
    <location>
        <begin position="286"/>
        <end position="333"/>
    </location>
</feature>
<dbReference type="InterPro" id="IPR020103">
    <property type="entry name" value="PsdUridine_synth_cat_dom_sf"/>
</dbReference>
<gene>
    <name evidence="16" type="ORF">RDB_LOCUS53946</name>
</gene>
<feature type="region of interest" description="Disordered" evidence="13">
    <location>
        <begin position="353"/>
        <end position="384"/>
    </location>
</feature>
<dbReference type="SUPFAM" id="SSF55120">
    <property type="entry name" value="Pseudouridine synthase"/>
    <property type="match status" value="1"/>
</dbReference>
<keyword evidence="6" id="KW-0256">Endoplasmic reticulum</keyword>
<dbReference type="GO" id="GO:0071555">
    <property type="term" value="P:cell wall organization"/>
    <property type="evidence" value="ECO:0007669"/>
    <property type="project" value="UniProtKB-KW"/>
</dbReference>
<comment type="caution">
    <text evidence="16">The sequence shown here is derived from an EMBL/GenBank/DDBJ whole genome shotgun (WGS) entry which is preliminary data.</text>
</comment>
<sequence length="797" mass="89298">MSEEEVKPPIPLAPSDLQDVVSKTSRKPGAEHFTPGLKRVPMYWHPYRTMAKQRWWGREILELVSTEFRDRSIEYYRYALESGVVTVNGVVAKPGTIIKNGDRIENMVHRHEIPVTSTPVKVLHRDDEHGFIVIDKPGSIPVHATGRYFKNSLVEILKRDFGIPIPYTVNRLDRLTSGCMIIALTPERARLLCNEFIAGVVRKEYIARCLGEFPEEQVVVEQPLLCVDRQMGLNIVHPEGKHAKTIFNRLFFDPVSNTSVLHCQPLTGRSHQIRVHLQFIGHPVANDPVYQNGPKRGKGGISTIPSEQRQAPQPPTNSQYKLPGVLPETSDKASVDRVADALANVAIEQNVTPLSTPASRTPAPATGTPLPRETGNDIGMSSPVPLSSEAVGIITRLRNEKDESEDWGRWRDVIFRAKKALNPVVEREWERIREGGDETAKPDRVKEMASFAEEQPQSEDKLPDEVAVADDGSLYCTECYLPLRPDPKPESLYIFLHALSRNVEINGTLIFQPATCFVHVVALVMTAIMIYHIRSKYTAVGRKEIVHFFYMFMVIELLAFFLDSAIIPTSSNVYPWFAAIYSGLVTATYACLLINGFVGFQFAEDGTPTSLWGLRLACLIFFGLSFFVSIATFKGLAGFSYTKPIGLFIVYLLWPILCVVVYVVLQLVLVLRTLDDRWPIGDIAFGAAFFTVAQVLLFAFSVTICDAVQHYIDGLFFYTLCMLLSVMMVYKYWDSITKEDLEFSVGSKQSVWEIKDPLLTSDHNDYSLDDTKSAHGPNSMYQGHPASLVGGGQGYAR</sequence>
<evidence type="ECO:0000259" key="15">
    <source>
        <dbReference type="Pfam" id="PF00849"/>
    </source>
</evidence>
<keyword evidence="10" id="KW-0961">Cell wall biogenesis/degradation</keyword>
<accession>A0A8H3AK70</accession>
<dbReference type="InterPro" id="IPR022057">
    <property type="entry name" value="Chs7"/>
</dbReference>
<protein>
    <recommendedName>
        <fullName evidence="3">Chitin synthase export chaperone</fullName>
    </recommendedName>
</protein>
<dbReference type="InterPro" id="IPR006224">
    <property type="entry name" value="PsdUridine_synth_RluA-like_CS"/>
</dbReference>
<dbReference type="GO" id="GO:0051082">
    <property type="term" value="F:unfolded protein binding"/>
    <property type="evidence" value="ECO:0007669"/>
    <property type="project" value="TreeGrafter"/>
</dbReference>
<evidence type="ECO:0000256" key="11">
    <source>
        <dbReference type="PIRSR" id="PIRSR606225-1"/>
    </source>
</evidence>
<dbReference type="GO" id="GO:0001522">
    <property type="term" value="P:pseudouridine synthesis"/>
    <property type="evidence" value="ECO:0007669"/>
    <property type="project" value="InterPro"/>
</dbReference>
<feature type="compositionally biased region" description="Polar residues" evidence="13">
    <location>
        <begin position="303"/>
        <end position="320"/>
    </location>
</feature>
<feature type="transmembrane region" description="Helical" evidence="14">
    <location>
        <begin position="545"/>
        <end position="567"/>
    </location>
</feature>
<keyword evidence="5 14" id="KW-0812">Transmembrane</keyword>
<evidence type="ECO:0000256" key="3">
    <source>
        <dbReference type="ARBA" id="ARBA00018354"/>
    </source>
</evidence>
<reference evidence="16" key="1">
    <citation type="submission" date="2021-01" db="EMBL/GenBank/DDBJ databases">
        <authorList>
            <person name="Kaushik A."/>
        </authorList>
    </citation>
    <scope>NUCLEOTIDE SEQUENCE</scope>
    <source>
        <strain evidence="16">AG1-1B</strain>
    </source>
</reference>
<feature type="region of interest" description="Disordered" evidence="13">
    <location>
        <begin position="774"/>
        <end position="797"/>
    </location>
</feature>
<keyword evidence="12" id="KW-0694">RNA-binding</keyword>
<keyword evidence="7" id="KW-0653">Protein transport</keyword>
<evidence type="ECO:0000313" key="17">
    <source>
        <dbReference type="Proteomes" id="UP000663826"/>
    </source>
</evidence>
<keyword evidence="9 14" id="KW-0472">Membrane</keyword>